<keyword evidence="3" id="KW-1185">Reference proteome</keyword>
<evidence type="ECO:0000256" key="1">
    <source>
        <dbReference type="SAM" id="Phobius"/>
    </source>
</evidence>
<dbReference type="Proteomes" id="UP001597183">
    <property type="component" value="Unassembled WGS sequence"/>
</dbReference>
<evidence type="ECO:0000313" key="2">
    <source>
        <dbReference type="EMBL" id="MFD1363943.1"/>
    </source>
</evidence>
<protein>
    <submittedName>
        <fullName evidence="2">Uncharacterized protein</fullName>
    </submittedName>
</protein>
<comment type="caution">
    <text evidence="2">The sequence shown here is derived from an EMBL/GenBank/DDBJ whole genome shotgun (WGS) entry which is preliminary data.</text>
</comment>
<organism evidence="2 3">
    <name type="scientific">Actinoplanes sichuanensis</name>
    <dbReference type="NCBI Taxonomy" id="512349"/>
    <lineage>
        <taxon>Bacteria</taxon>
        <taxon>Bacillati</taxon>
        <taxon>Actinomycetota</taxon>
        <taxon>Actinomycetes</taxon>
        <taxon>Micromonosporales</taxon>
        <taxon>Micromonosporaceae</taxon>
        <taxon>Actinoplanes</taxon>
    </lineage>
</organism>
<gene>
    <name evidence="2" type="ORF">ACFQ5G_01155</name>
</gene>
<feature type="transmembrane region" description="Helical" evidence="1">
    <location>
        <begin position="40"/>
        <end position="64"/>
    </location>
</feature>
<keyword evidence="1" id="KW-1133">Transmembrane helix</keyword>
<evidence type="ECO:0000313" key="3">
    <source>
        <dbReference type="Proteomes" id="UP001597183"/>
    </source>
</evidence>
<feature type="transmembrane region" description="Helical" evidence="1">
    <location>
        <begin position="14"/>
        <end position="34"/>
    </location>
</feature>
<dbReference type="EMBL" id="JBHTMK010000002">
    <property type="protein sequence ID" value="MFD1363943.1"/>
    <property type="molecule type" value="Genomic_DNA"/>
</dbReference>
<reference evidence="3" key="1">
    <citation type="journal article" date="2019" name="Int. J. Syst. Evol. Microbiol.">
        <title>The Global Catalogue of Microorganisms (GCM) 10K type strain sequencing project: providing services to taxonomists for standard genome sequencing and annotation.</title>
        <authorList>
            <consortium name="The Broad Institute Genomics Platform"/>
            <consortium name="The Broad Institute Genome Sequencing Center for Infectious Disease"/>
            <person name="Wu L."/>
            <person name="Ma J."/>
        </authorList>
    </citation>
    <scope>NUCLEOTIDE SEQUENCE [LARGE SCALE GENOMIC DNA]</scope>
    <source>
        <strain evidence="3">CCM 7526</strain>
    </source>
</reference>
<sequence length="170" mass="18611">MDQPAGTAGANRRIAMALFVAVIALLVLPCVLVVRPWQRYGVPLTVIAVVTGVGLVGLFCALLYRSAENRPDWNHARVATELTDRGTVIVTITCTDLIPRATFRSLTQDLRTAFEQPGHDGIVLTVEPLEGREHVLHLETTPPRLEAAMRVLRDEFARHGIARIGPSTSQ</sequence>
<proteinExistence type="predicted"/>
<accession>A0ABW4A1C4</accession>
<name>A0ABW4A1C4_9ACTN</name>
<dbReference type="RefSeq" id="WP_317786651.1">
    <property type="nucleotide sequence ID" value="NZ_AP028461.1"/>
</dbReference>
<keyword evidence="1" id="KW-0472">Membrane</keyword>
<keyword evidence="1" id="KW-0812">Transmembrane</keyword>